<evidence type="ECO:0000259" key="9">
    <source>
        <dbReference type="PROSITE" id="PS52002"/>
    </source>
</evidence>
<evidence type="ECO:0000256" key="8">
    <source>
        <dbReference type="ARBA" id="ARBA00023274"/>
    </source>
</evidence>
<comment type="subcellular location">
    <subcellularLocation>
        <location evidence="1">Nucleus</location>
    </subcellularLocation>
</comment>
<accession>L0ATW6</accession>
<comment type="similarity">
    <text evidence="2">Belongs to the snRNP Sm proteins family.</text>
</comment>
<dbReference type="KEGG" id="beq:BEWA_018280"/>
<dbReference type="RefSeq" id="XP_004828651.1">
    <property type="nucleotide sequence ID" value="XM_004828594.1"/>
</dbReference>
<dbReference type="InterPro" id="IPR034105">
    <property type="entry name" value="Lsm3"/>
</dbReference>
<evidence type="ECO:0000256" key="7">
    <source>
        <dbReference type="ARBA" id="ARBA00023242"/>
    </source>
</evidence>
<dbReference type="InterPro" id="IPR010920">
    <property type="entry name" value="LSM_dom_sf"/>
</dbReference>
<keyword evidence="11" id="KW-1185">Reference proteome</keyword>
<keyword evidence="8 10" id="KW-0687">Ribonucleoprotein</keyword>
<evidence type="ECO:0000256" key="3">
    <source>
        <dbReference type="ARBA" id="ARBA00022664"/>
    </source>
</evidence>
<dbReference type="eggNOG" id="KOG3460">
    <property type="taxonomic scope" value="Eukaryota"/>
</dbReference>
<evidence type="ECO:0000256" key="6">
    <source>
        <dbReference type="ARBA" id="ARBA00023187"/>
    </source>
</evidence>
<evidence type="ECO:0000256" key="1">
    <source>
        <dbReference type="ARBA" id="ARBA00004123"/>
    </source>
</evidence>
<protein>
    <submittedName>
        <fullName evidence="10">U6 small nuclear ribonucleoprotein, putative</fullName>
    </submittedName>
</protein>
<dbReference type="Proteomes" id="UP000031512">
    <property type="component" value="Chromosome 1"/>
</dbReference>
<dbReference type="PANTHER" id="PTHR13110">
    <property type="entry name" value="U6 SNRNA-ASSOCIATED SM-LIKE PROTEIN LSM3"/>
    <property type="match status" value="1"/>
</dbReference>
<reference evidence="10 11" key="1">
    <citation type="journal article" date="2012" name="BMC Genomics">
        <title>Comparative genomic analysis and phylogenetic position of Theileria equi.</title>
        <authorList>
            <person name="Kappmeyer L.S."/>
            <person name="Thiagarajan M."/>
            <person name="Herndon D.R."/>
            <person name="Ramsay J.D."/>
            <person name="Caler E."/>
            <person name="Djikeng A."/>
            <person name="Gillespie J.J."/>
            <person name="Lau A.O."/>
            <person name="Roalson E.H."/>
            <person name="Silva J.C."/>
            <person name="Silva M.G."/>
            <person name="Suarez C.E."/>
            <person name="Ueti M.W."/>
            <person name="Nene V.M."/>
            <person name="Mealey R.H."/>
            <person name="Knowles D.P."/>
            <person name="Brayton K.A."/>
        </authorList>
    </citation>
    <scope>NUCLEOTIDE SEQUENCE [LARGE SCALE GENOMIC DNA]</scope>
    <source>
        <strain evidence="10 11">WA</strain>
    </source>
</reference>
<dbReference type="GO" id="GO:0003723">
    <property type="term" value="F:RNA binding"/>
    <property type="evidence" value="ECO:0007669"/>
    <property type="project" value="UniProtKB-KW"/>
</dbReference>
<keyword evidence="6" id="KW-0508">mRNA splicing</keyword>
<dbReference type="PROSITE" id="PS52002">
    <property type="entry name" value="SM"/>
    <property type="match status" value="1"/>
</dbReference>
<evidence type="ECO:0000313" key="10">
    <source>
        <dbReference type="EMBL" id="AFZ78985.1"/>
    </source>
</evidence>
<dbReference type="InterPro" id="IPR001163">
    <property type="entry name" value="Sm_dom_euk/arc"/>
</dbReference>
<sequence length="93" mass="10496">MATTGSLQQPLDMIRLNLDEVIYLRCKGGREIVGRLHAYDEHCNMILSDAKETITTAEIEPTTNEEIKKSVQRDSGTVFIRGDSLILLSHHEQ</sequence>
<name>L0ATW6_THEEQ</name>
<evidence type="ECO:0000256" key="2">
    <source>
        <dbReference type="ARBA" id="ARBA00006850"/>
    </source>
</evidence>
<dbReference type="OrthoDB" id="29543at2759"/>
<dbReference type="GeneID" id="15803467"/>
<dbReference type="SUPFAM" id="SSF50182">
    <property type="entry name" value="Sm-like ribonucleoproteins"/>
    <property type="match status" value="1"/>
</dbReference>
<dbReference type="GO" id="GO:0000398">
    <property type="term" value="P:mRNA splicing, via spliceosome"/>
    <property type="evidence" value="ECO:0007669"/>
    <property type="project" value="InterPro"/>
</dbReference>
<keyword evidence="7" id="KW-0539">Nucleus</keyword>
<proteinExistence type="inferred from homology"/>
<feature type="domain" description="Sm" evidence="9">
    <location>
        <begin position="9"/>
        <end position="93"/>
    </location>
</feature>
<evidence type="ECO:0000256" key="4">
    <source>
        <dbReference type="ARBA" id="ARBA00022728"/>
    </source>
</evidence>
<dbReference type="STRING" id="1537102.L0ATW6"/>
<evidence type="ECO:0000256" key="5">
    <source>
        <dbReference type="ARBA" id="ARBA00022884"/>
    </source>
</evidence>
<dbReference type="Gene3D" id="2.30.30.100">
    <property type="match status" value="1"/>
</dbReference>
<dbReference type="Pfam" id="PF01423">
    <property type="entry name" value="LSM"/>
    <property type="match status" value="1"/>
</dbReference>
<dbReference type="InterPro" id="IPR040002">
    <property type="entry name" value="Sm-like_LSM3"/>
</dbReference>
<keyword evidence="5" id="KW-0694">RNA-binding</keyword>
<dbReference type="SMART" id="SM00651">
    <property type="entry name" value="Sm"/>
    <property type="match status" value="1"/>
</dbReference>
<keyword evidence="4" id="KW-0747">Spliceosome</keyword>
<evidence type="ECO:0000313" key="11">
    <source>
        <dbReference type="Proteomes" id="UP000031512"/>
    </source>
</evidence>
<dbReference type="GO" id="GO:0120114">
    <property type="term" value="C:Sm-like protein family complex"/>
    <property type="evidence" value="ECO:0007669"/>
    <property type="project" value="UniProtKB-ARBA"/>
</dbReference>
<dbReference type="AlphaFoldDB" id="L0ATW6"/>
<dbReference type="EMBL" id="CP001669">
    <property type="protein sequence ID" value="AFZ78985.1"/>
    <property type="molecule type" value="Genomic_DNA"/>
</dbReference>
<dbReference type="InterPro" id="IPR047575">
    <property type="entry name" value="Sm"/>
</dbReference>
<dbReference type="GO" id="GO:0005681">
    <property type="term" value="C:spliceosomal complex"/>
    <property type="evidence" value="ECO:0007669"/>
    <property type="project" value="UniProtKB-KW"/>
</dbReference>
<dbReference type="VEuPathDB" id="PiroplasmaDB:BEWA_018280"/>
<gene>
    <name evidence="10" type="ORF">BEWA_018280</name>
</gene>
<organism evidence="10 11">
    <name type="scientific">Theileria equi strain WA</name>
    <dbReference type="NCBI Taxonomy" id="1537102"/>
    <lineage>
        <taxon>Eukaryota</taxon>
        <taxon>Sar</taxon>
        <taxon>Alveolata</taxon>
        <taxon>Apicomplexa</taxon>
        <taxon>Aconoidasida</taxon>
        <taxon>Piroplasmida</taxon>
        <taxon>Theileriidae</taxon>
        <taxon>Theileria</taxon>
    </lineage>
</organism>
<keyword evidence="3" id="KW-0507">mRNA processing</keyword>
<dbReference type="CDD" id="cd01730">
    <property type="entry name" value="LSm3"/>
    <property type="match status" value="1"/>
</dbReference>